<dbReference type="InterPro" id="IPR016032">
    <property type="entry name" value="Sig_transdc_resp-reg_C-effctor"/>
</dbReference>
<gene>
    <name evidence="5" type="ORF">CLV71_102342</name>
</gene>
<feature type="domain" description="AAA+ ATPase" evidence="3">
    <location>
        <begin position="29"/>
        <end position="208"/>
    </location>
</feature>
<proteinExistence type="predicted"/>
<keyword evidence="2" id="KW-0067">ATP-binding</keyword>
<dbReference type="GO" id="GO:0005737">
    <property type="term" value="C:cytoplasm"/>
    <property type="evidence" value="ECO:0007669"/>
    <property type="project" value="TreeGrafter"/>
</dbReference>
<evidence type="ECO:0000313" key="6">
    <source>
        <dbReference type="Proteomes" id="UP000294927"/>
    </source>
</evidence>
<dbReference type="Gene3D" id="1.25.40.10">
    <property type="entry name" value="Tetratricopeptide repeat domain"/>
    <property type="match status" value="1"/>
</dbReference>
<keyword evidence="6" id="KW-1185">Reference proteome</keyword>
<evidence type="ECO:0000313" key="5">
    <source>
        <dbReference type="EMBL" id="TDV56276.1"/>
    </source>
</evidence>
<dbReference type="InterPro" id="IPR036388">
    <property type="entry name" value="WH-like_DNA-bd_sf"/>
</dbReference>
<dbReference type="Proteomes" id="UP000294927">
    <property type="component" value="Unassembled WGS sequence"/>
</dbReference>
<dbReference type="Pfam" id="PF00196">
    <property type="entry name" value="GerE"/>
    <property type="match status" value="1"/>
</dbReference>
<dbReference type="InterPro" id="IPR000792">
    <property type="entry name" value="Tscrpt_reg_LuxR_C"/>
</dbReference>
<evidence type="ECO:0000259" key="3">
    <source>
        <dbReference type="SMART" id="SM00382"/>
    </source>
</evidence>
<evidence type="ECO:0000256" key="1">
    <source>
        <dbReference type="ARBA" id="ARBA00022741"/>
    </source>
</evidence>
<dbReference type="PANTHER" id="PTHR16305">
    <property type="entry name" value="TESTICULAR SOLUBLE ADENYLYL CYCLASE"/>
    <property type="match status" value="1"/>
</dbReference>
<dbReference type="Pfam" id="PF13191">
    <property type="entry name" value="AAA_16"/>
    <property type="match status" value="1"/>
</dbReference>
<dbReference type="GO" id="GO:0005524">
    <property type="term" value="F:ATP binding"/>
    <property type="evidence" value="ECO:0007669"/>
    <property type="project" value="UniProtKB-KW"/>
</dbReference>
<keyword evidence="1" id="KW-0547">Nucleotide-binding</keyword>
<dbReference type="InterPro" id="IPR003593">
    <property type="entry name" value="AAA+_ATPase"/>
</dbReference>
<dbReference type="RefSeq" id="WP_133901537.1">
    <property type="nucleotide sequence ID" value="NZ_SOCP01000002.1"/>
</dbReference>
<dbReference type="OrthoDB" id="5378762at2"/>
<dbReference type="GO" id="GO:0004016">
    <property type="term" value="F:adenylate cyclase activity"/>
    <property type="evidence" value="ECO:0007669"/>
    <property type="project" value="TreeGrafter"/>
</dbReference>
<comment type="caution">
    <text evidence="5">The sequence shown here is derived from an EMBL/GenBank/DDBJ whole genome shotgun (WGS) entry which is preliminary data.</text>
</comment>
<name>A0A4R7W165_9PSEU</name>
<dbReference type="InterPro" id="IPR027417">
    <property type="entry name" value="P-loop_NTPase"/>
</dbReference>
<protein>
    <submittedName>
        <fullName evidence="5">Putative ATPase</fullName>
    </submittedName>
</protein>
<dbReference type="SUPFAM" id="SSF48452">
    <property type="entry name" value="TPR-like"/>
    <property type="match status" value="1"/>
</dbReference>
<dbReference type="GO" id="GO:0006355">
    <property type="term" value="P:regulation of DNA-templated transcription"/>
    <property type="evidence" value="ECO:0007669"/>
    <property type="project" value="InterPro"/>
</dbReference>
<reference evidence="5 6" key="1">
    <citation type="submission" date="2019-03" db="EMBL/GenBank/DDBJ databases">
        <title>Genomic Encyclopedia of Archaeal and Bacterial Type Strains, Phase II (KMG-II): from individual species to whole genera.</title>
        <authorList>
            <person name="Goeker M."/>
        </authorList>
    </citation>
    <scope>NUCLEOTIDE SEQUENCE [LARGE SCALE GENOMIC DNA]</scope>
    <source>
        <strain evidence="5 6">DSM 45499</strain>
    </source>
</reference>
<sequence length="965" mass="104355">MQTRAPSIVGRDTELGVLDRALADARIGRGGAVFLVGEPGIGKSRLANEASGRAFAAGMRVLRGRGSTIGPTVPFRPLAEALLSLSRVGDPEVERDLGPYRLVLGRLVPEWANGEPQQGGESLVILAEGVVRLASALGRERGCLLILDDLQDADAETLAVLEYLVDNIGTAPTVLVATIRNEPCDALDLAQAVAQRGSGVVLSLDRLGRDEVRGLVASCLDITSEDVPAPALARLWESSAGNPFVLEELLHSMVSTGLLRRGTDGWQLVGGSRTEVPATLVRSIARRTDRLGLQGRMLLSVAAVLGPRFPLPVVQRVTGMDDRTLVSHLHAGVAAQLVTTDEPAPDWYAFQHPLTSEALLAQLTPTDRAELSRRAADAIEEFHPGLPGEWCQLVAALRVQCGQKVDAAALFAEAGRRALAAGAAASAVSLLARSDGLLEGHEDVDARADLLESLLYALAEAGQFDHAFQLVERLEVVGALDLRRRAMLHVRLAWVAEVAGRYDEGTALVATARELLGPSPADADAASLAAVAADLALGAPDHNRTEEAEELARSAAEMAERADLPAIVCQAWQTIGDVARERDLAEASRCYERARVIAEEHRLPIWRIYALVRLAGNELLATSDPTSLHQARLEALRVGAISIGYVVDTTVAMHTVHCGEFKRAAELADECYRATSRLRLAYVSRHALLTRATLAAHQGRRRELERALAEFRAAEGEQSQEPPLRVMCAVLEEDWERLPVELARACDREGDNPSTLHLSGRHGLYLLLRVLTRDADWPQYEEVCVTSAGRMRWNRQFVVLARAVLLGRSGRGAEALASVEEAQDIAAPFAMARPLGLRLVAEAAHTDGWGEPEKWLRSAEEYFHHASVPAVASACRALLRQVGASVQQRRRGTERVPDALRGLGVTIREYEVFELLVNRLGNKAIGARLHISPRTVEKHVASLVVKTGQTDREALNDYAKAFFSG</sequence>
<organism evidence="5 6">
    <name type="scientific">Actinophytocola oryzae</name>
    <dbReference type="NCBI Taxonomy" id="502181"/>
    <lineage>
        <taxon>Bacteria</taxon>
        <taxon>Bacillati</taxon>
        <taxon>Actinomycetota</taxon>
        <taxon>Actinomycetes</taxon>
        <taxon>Pseudonocardiales</taxon>
        <taxon>Pseudonocardiaceae</taxon>
    </lineage>
</organism>
<accession>A0A4R7W165</accession>
<evidence type="ECO:0000256" key="2">
    <source>
        <dbReference type="ARBA" id="ARBA00022840"/>
    </source>
</evidence>
<dbReference type="GO" id="GO:0003677">
    <property type="term" value="F:DNA binding"/>
    <property type="evidence" value="ECO:0007669"/>
    <property type="project" value="InterPro"/>
</dbReference>
<dbReference type="Gene3D" id="3.40.50.300">
    <property type="entry name" value="P-loop containing nucleotide triphosphate hydrolases"/>
    <property type="match status" value="1"/>
</dbReference>
<dbReference type="Gene3D" id="1.10.10.10">
    <property type="entry name" value="Winged helix-like DNA-binding domain superfamily/Winged helix DNA-binding domain"/>
    <property type="match status" value="1"/>
</dbReference>
<dbReference type="SMART" id="SM00382">
    <property type="entry name" value="AAA"/>
    <property type="match status" value="1"/>
</dbReference>
<dbReference type="InterPro" id="IPR011990">
    <property type="entry name" value="TPR-like_helical_dom_sf"/>
</dbReference>
<dbReference type="SMART" id="SM00421">
    <property type="entry name" value="HTH_LUXR"/>
    <property type="match status" value="1"/>
</dbReference>
<dbReference type="PANTHER" id="PTHR16305:SF35">
    <property type="entry name" value="TRANSCRIPTIONAL ACTIVATOR DOMAIN"/>
    <property type="match status" value="1"/>
</dbReference>
<evidence type="ECO:0000259" key="4">
    <source>
        <dbReference type="SMART" id="SM00421"/>
    </source>
</evidence>
<feature type="domain" description="HTH luxR-type" evidence="4">
    <location>
        <begin position="902"/>
        <end position="959"/>
    </location>
</feature>
<dbReference type="AlphaFoldDB" id="A0A4R7W165"/>
<dbReference type="EMBL" id="SOCP01000002">
    <property type="protein sequence ID" value="TDV56276.1"/>
    <property type="molecule type" value="Genomic_DNA"/>
</dbReference>
<dbReference type="SUPFAM" id="SSF52540">
    <property type="entry name" value="P-loop containing nucleoside triphosphate hydrolases"/>
    <property type="match status" value="1"/>
</dbReference>
<dbReference type="InterPro" id="IPR041664">
    <property type="entry name" value="AAA_16"/>
</dbReference>
<dbReference type="SUPFAM" id="SSF46894">
    <property type="entry name" value="C-terminal effector domain of the bipartite response regulators"/>
    <property type="match status" value="1"/>
</dbReference>